<dbReference type="OMA" id="WNIMKNE"/>
<dbReference type="GO" id="GO:0010181">
    <property type="term" value="F:FMN binding"/>
    <property type="evidence" value="ECO:0007669"/>
    <property type="project" value="InterPro"/>
</dbReference>
<dbReference type="InterPro" id="IPR045247">
    <property type="entry name" value="Oye-like"/>
</dbReference>
<keyword evidence="3" id="KW-1185">Reference proteome</keyword>
<dbReference type="Gene3D" id="3.20.20.70">
    <property type="entry name" value="Aldolase class I"/>
    <property type="match status" value="1"/>
</dbReference>
<dbReference type="STRING" id="5539.A0A3E2H1W9"/>
<organism evidence="2 3">
    <name type="scientific">Scytalidium lignicola</name>
    <name type="common">Hyphomycete</name>
    <dbReference type="NCBI Taxonomy" id="5539"/>
    <lineage>
        <taxon>Eukaryota</taxon>
        <taxon>Fungi</taxon>
        <taxon>Dikarya</taxon>
        <taxon>Ascomycota</taxon>
        <taxon>Pezizomycotina</taxon>
        <taxon>Leotiomycetes</taxon>
        <taxon>Leotiomycetes incertae sedis</taxon>
        <taxon>Scytalidium</taxon>
    </lineage>
</organism>
<dbReference type="EMBL" id="NCSJ02000210">
    <property type="protein sequence ID" value="RFU27355.1"/>
    <property type="molecule type" value="Genomic_DNA"/>
</dbReference>
<feature type="non-terminal residue" evidence="2">
    <location>
        <position position="144"/>
    </location>
</feature>
<sequence>MGMKDPKPTFSYLVQELKKLKLGHMHIVVQQIAGGTGQESEGDDSIDFLLDTWDSQSPVLLAGGFTAESAKEVVEQYHDKDIIVVFGRYFISNPDLPFRIKEGIELTPYNRAKFYANKNPDGYISYEFSKQFLEADKSHGAIEN</sequence>
<dbReference type="InterPro" id="IPR001155">
    <property type="entry name" value="OxRdtase_FMN_N"/>
</dbReference>
<dbReference type="AlphaFoldDB" id="A0A3E2H1W9"/>
<gene>
    <name evidence="2" type="ORF">B7463_g8983</name>
</gene>
<evidence type="ECO:0000313" key="3">
    <source>
        <dbReference type="Proteomes" id="UP000258309"/>
    </source>
</evidence>
<accession>A0A3E2H1W9</accession>
<dbReference type="PANTHER" id="PTHR22893">
    <property type="entry name" value="NADH OXIDOREDUCTASE-RELATED"/>
    <property type="match status" value="1"/>
</dbReference>
<dbReference type="InterPro" id="IPR013785">
    <property type="entry name" value="Aldolase_TIM"/>
</dbReference>
<dbReference type="Pfam" id="PF00724">
    <property type="entry name" value="Oxidored_FMN"/>
    <property type="match status" value="1"/>
</dbReference>
<dbReference type="GO" id="GO:0003959">
    <property type="term" value="F:NADPH dehydrogenase activity"/>
    <property type="evidence" value="ECO:0007669"/>
    <property type="project" value="TreeGrafter"/>
</dbReference>
<evidence type="ECO:0000313" key="2">
    <source>
        <dbReference type="EMBL" id="RFU27355.1"/>
    </source>
</evidence>
<proteinExistence type="predicted"/>
<dbReference type="OrthoDB" id="276546at2759"/>
<feature type="non-terminal residue" evidence="2">
    <location>
        <position position="1"/>
    </location>
</feature>
<protein>
    <recommendedName>
        <fullName evidence="1">NADH:flavin oxidoreductase/NADH oxidase N-terminal domain-containing protein</fullName>
    </recommendedName>
</protein>
<dbReference type="Proteomes" id="UP000258309">
    <property type="component" value="Unassembled WGS sequence"/>
</dbReference>
<dbReference type="PANTHER" id="PTHR22893:SF91">
    <property type="entry name" value="NADPH DEHYDROGENASE 2-RELATED"/>
    <property type="match status" value="1"/>
</dbReference>
<evidence type="ECO:0000259" key="1">
    <source>
        <dbReference type="Pfam" id="PF00724"/>
    </source>
</evidence>
<feature type="domain" description="NADH:flavin oxidoreductase/NADH oxidase N-terminal" evidence="1">
    <location>
        <begin position="24"/>
        <end position="106"/>
    </location>
</feature>
<reference evidence="2 3" key="1">
    <citation type="submission" date="2018-05" db="EMBL/GenBank/DDBJ databases">
        <title>Draft genome sequence of Scytalidium lignicola DSM 105466, a ubiquitous saprotrophic fungus.</title>
        <authorList>
            <person name="Buettner E."/>
            <person name="Gebauer A.M."/>
            <person name="Hofrichter M."/>
            <person name="Liers C."/>
            <person name="Kellner H."/>
        </authorList>
    </citation>
    <scope>NUCLEOTIDE SEQUENCE [LARGE SCALE GENOMIC DNA]</scope>
    <source>
        <strain evidence="2 3">DSM 105466</strain>
    </source>
</reference>
<name>A0A3E2H1W9_SCYLI</name>
<comment type="caution">
    <text evidence="2">The sequence shown here is derived from an EMBL/GenBank/DDBJ whole genome shotgun (WGS) entry which is preliminary data.</text>
</comment>
<dbReference type="SUPFAM" id="SSF51395">
    <property type="entry name" value="FMN-linked oxidoreductases"/>
    <property type="match status" value="1"/>
</dbReference>